<name>A0A917VQY5_9NOCA</name>
<proteinExistence type="predicted"/>
<accession>A0A917VQY5</accession>
<dbReference type="RefSeq" id="WP_058855870.1">
    <property type="nucleotide sequence ID" value="NZ_BMMH01000003.1"/>
</dbReference>
<evidence type="ECO:0000313" key="2">
    <source>
        <dbReference type="Proteomes" id="UP000638263"/>
    </source>
</evidence>
<reference evidence="1" key="2">
    <citation type="submission" date="2020-09" db="EMBL/GenBank/DDBJ databases">
        <authorList>
            <person name="Sun Q."/>
            <person name="Zhou Y."/>
        </authorList>
    </citation>
    <scope>NUCLEOTIDE SEQUENCE</scope>
    <source>
        <strain evidence="1">CGMCC 4.3508</strain>
    </source>
</reference>
<comment type="caution">
    <text evidence="1">The sequence shown here is derived from an EMBL/GenBank/DDBJ whole genome shotgun (WGS) entry which is preliminary data.</text>
</comment>
<sequence>MRIDPSVTPYGEALGELITQLAREALEQARDNVRVHPDTLIGDPRITAVAESCGDAVEKPRPAPPPVTPGPARYVDPDDALSEEELIELNQRRNQGFFRT</sequence>
<evidence type="ECO:0000313" key="1">
    <source>
        <dbReference type="EMBL" id="GGL05368.1"/>
    </source>
</evidence>
<organism evidence="1 2">
    <name type="scientific">Nocardia jinanensis</name>
    <dbReference type="NCBI Taxonomy" id="382504"/>
    <lineage>
        <taxon>Bacteria</taxon>
        <taxon>Bacillati</taxon>
        <taxon>Actinomycetota</taxon>
        <taxon>Actinomycetes</taxon>
        <taxon>Mycobacteriales</taxon>
        <taxon>Nocardiaceae</taxon>
        <taxon>Nocardia</taxon>
    </lineage>
</organism>
<dbReference type="Proteomes" id="UP000638263">
    <property type="component" value="Unassembled WGS sequence"/>
</dbReference>
<reference evidence="1" key="1">
    <citation type="journal article" date="2014" name="Int. J. Syst. Evol. Microbiol.">
        <title>Complete genome sequence of Corynebacterium casei LMG S-19264T (=DSM 44701T), isolated from a smear-ripened cheese.</title>
        <authorList>
            <consortium name="US DOE Joint Genome Institute (JGI-PGF)"/>
            <person name="Walter F."/>
            <person name="Albersmeier A."/>
            <person name="Kalinowski J."/>
            <person name="Ruckert C."/>
        </authorList>
    </citation>
    <scope>NUCLEOTIDE SEQUENCE</scope>
    <source>
        <strain evidence="1">CGMCC 4.3508</strain>
    </source>
</reference>
<gene>
    <name evidence="1" type="ORF">GCM10011588_19880</name>
</gene>
<protein>
    <submittedName>
        <fullName evidence="1">Uncharacterized protein</fullName>
    </submittedName>
</protein>
<keyword evidence="2" id="KW-1185">Reference proteome</keyword>
<dbReference type="AlphaFoldDB" id="A0A917VQY5"/>
<dbReference type="EMBL" id="BMMH01000003">
    <property type="protein sequence ID" value="GGL05368.1"/>
    <property type="molecule type" value="Genomic_DNA"/>
</dbReference>